<feature type="compositionally biased region" description="Basic and acidic residues" evidence="1">
    <location>
        <begin position="76"/>
        <end position="95"/>
    </location>
</feature>
<keyword evidence="3" id="KW-1185">Reference proteome</keyword>
<dbReference type="EMBL" id="MDYL01000009">
    <property type="protein sequence ID" value="OQD74743.1"/>
    <property type="molecule type" value="Genomic_DNA"/>
</dbReference>
<accession>A0A1V6PD78</accession>
<dbReference type="Proteomes" id="UP000191522">
    <property type="component" value="Unassembled WGS sequence"/>
</dbReference>
<evidence type="ECO:0000313" key="2">
    <source>
        <dbReference type="EMBL" id="OQD74743.1"/>
    </source>
</evidence>
<gene>
    <name evidence="2" type="ORF">PENDEC_c009G05408</name>
</gene>
<evidence type="ECO:0000313" key="3">
    <source>
        <dbReference type="Proteomes" id="UP000191522"/>
    </source>
</evidence>
<dbReference type="OrthoDB" id="3594103at2759"/>
<protein>
    <submittedName>
        <fullName evidence="2">Uncharacterized protein</fullName>
    </submittedName>
</protein>
<feature type="region of interest" description="Disordered" evidence="1">
    <location>
        <begin position="76"/>
        <end position="98"/>
    </location>
</feature>
<comment type="caution">
    <text evidence="2">The sequence shown here is derived from an EMBL/GenBank/DDBJ whole genome shotgun (WGS) entry which is preliminary data.</text>
</comment>
<name>A0A1V6PD78_PENDC</name>
<proteinExistence type="predicted"/>
<reference evidence="3" key="1">
    <citation type="journal article" date="2017" name="Nat. Microbiol.">
        <title>Global analysis of biosynthetic gene clusters reveals vast potential of secondary metabolite production in Penicillium species.</title>
        <authorList>
            <person name="Nielsen J.C."/>
            <person name="Grijseels S."/>
            <person name="Prigent S."/>
            <person name="Ji B."/>
            <person name="Dainat J."/>
            <person name="Nielsen K.F."/>
            <person name="Frisvad J.C."/>
            <person name="Workman M."/>
            <person name="Nielsen J."/>
        </authorList>
    </citation>
    <scope>NUCLEOTIDE SEQUENCE [LARGE SCALE GENOMIC DNA]</scope>
    <source>
        <strain evidence="3">IBT 11843</strain>
    </source>
</reference>
<dbReference type="AlphaFoldDB" id="A0A1V6PD78"/>
<dbReference type="STRING" id="69771.A0A1V6PD78"/>
<evidence type="ECO:0000256" key="1">
    <source>
        <dbReference type="SAM" id="MobiDB-lite"/>
    </source>
</evidence>
<sequence length="136" mass="15353">MSDILQAISQVMSKLPKDEAWLFDYLKRNLQQLLMSSTSDFNLDAFYDILGQDHQFDNTVTKMMLEILLSPQKDILKDGDSHDEQTHCHADEEKSMSISEFLDSSQADEHNAKGAFAVENPAFDELAPVDEPAADE</sequence>
<organism evidence="2 3">
    <name type="scientific">Penicillium decumbens</name>
    <dbReference type="NCBI Taxonomy" id="69771"/>
    <lineage>
        <taxon>Eukaryota</taxon>
        <taxon>Fungi</taxon>
        <taxon>Dikarya</taxon>
        <taxon>Ascomycota</taxon>
        <taxon>Pezizomycotina</taxon>
        <taxon>Eurotiomycetes</taxon>
        <taxon>Eurotiomycetidae</taxon>
        <taxon>Eurotiales</taxon>
        <taxon>Aspergillaceae</taxon>
        <taxon>Penicillium</taxon>
    </lineage>
</organism>